<evidence type="ECO:0000313" key="3">
    <source>
        <dbReference type="Proteomes" id="UP000223913"/>
    </source>
</evidence>
<evidence type="ECO:0008006" key="4">
    <source>
        <dbReference type="Google" id="ProtNLM"/>
    </source>
</evidence>
<keyword evidence="3" id="KW-1185">Reference proteome</keyword>
<dbReference type="NCBIfam" id="TIGR04183">
    <property type="entry name" value="Por_Secre_tail"/>
    <property type="match status" value="1"/>
</dbReference>
<protein>
    <recommendedName>
        <fullName evidence="4">Secretion system C-terminal sorting domain-containing protein</fullName>
    </recommendedName>
</protein>
<dbReference type="EMBL" id="PDUD01000002">
    <property type="protein sequence ID" value="PHN08144.1"/>
    <property type="molecule type" value="Genomic_DNA"/>
</dbReference>
<sequence length="724" mass="82484">MKYLLPLLCLLLNLPLFAQSIDHWETIVYETDTWKYTTANSAPGSDWNLPDFDDSQWPSGPGGFGYGDNDDNTVIMITPAVFLRTTFSIVELSKIEQLLLGMDYDDGFVAYINGREVARANITGSPPAYNQYTPTDREATMYRTGRPTDFVLSMDTLGPYLNEGANLLAIEVHNVSSGSSDLTARAFLSAGITDGSFTYRETPDWFVPPLSFESSNLPIVLIDTENGADIVDEPKVSARMRIMDNGTFNRKSDTPQIYDGPIGIEIRGRFSQTFPQKSYGLETRDAQGDNNNVPLWDMPEENDWILLTNYNDKAFSRNALAFHIFQQMGHYAPRFKHCEVFINDQYRGVYLFTEKLKRDKNRIPVAKLDADDISGDKLTGGYIFKIDYYNAEDSWQGNYHPVDNPWADVHFVYHDPKPEELQPEQKQYIQSYINTFESVLYGDDFADPTTGYANYLDVGSFIDYFIVSEISRNVDAYKKSRFFFKHRNRDGGLIHSGPVWDFDWSFKNLADCSIFRATDGSGWAYQVNGACSVSPSPAGWMVRLMQDERFQEQLGNRYRQLRESYLSDAYLHHFIDSIALLVDTAQQRHYYTYPTLGKNTGAPEVDAIPNTFPGEVTKLKDWLNLRLAWLDANMPDITTTDVSTPSTTAQVRIFPNPTRDLLYVESGRIIQRIELYSPSGEKIRDLPVSAYEKTVPLQTLPAGMYVIKVYLQEGNWQGRFLVSR</sequence>
<dbReference type="OrthoDB" id="9803752at2"/>
<dbReference type="Gene3D" id="2.60.120.260">
    <property type="entry name" value="Galactose-binding domain-like"/>
    <property type="match status" value="1"/>
</dbReference>
<dbReference type="Pfam" id="PF08757">
    <property type="entry name" value="CotH"/>
    <property type="match status" value="1"/>
</dbReference>
<dbReference type="Proteomes" id="UP000223913">
    <property type="component" value="Unassembled WGS sequence"/>
</dbReference>
<accession>A0A2D0NI06</accession>
<dbReference type="RefSeq" id="WP_099148347.1">
    <property type="nucleotide sequence ID" value="NZ_PDUD01000002.1"/>
</dbReference>
<reference evidence="2 3" key="1">
    <citation type="submission" date="2017-10" db="EMBL/GenBank/DDBJ databases">
        <title>The draft genome sequence of Lewinella nigricans NBRC 102662.</title>
        <authorList>
            <person name="Wang K."/>
        </authorList>
    </citation>
    <scope>NUCLEOTIDE SEQUENCE [LARGE SCALE GENOMIC DNA]</scope>
    <source>
        <strain evidence="2 3">NBRC 102662</strain>
    </source>
</reference>
<feature type="signal peptide" evidence="1">
    <location>
        <begin position="1"/>
        <end position="18"/>
    </location>
</feature>
<proteinExistence type="predicted"/>
<dbReference type="AlphaFoldDB" id="A0A2D0NI06"/>
<feature type="chain" id="PRO_5013333891" description="Secretion system C-terminal sorting domain-containing protein" evidence="1">
    <location>
        <begin position="19"/>
        <end position="724"/>
    </location>
</feature>
<evidence type="ECO:0000313" key="2">
    <source>
        <dbReference type="EMBL" id="PHN08144.1"/>
    </source>
</evidence>
<dbReference type="SUPFAM" id="SSF49785">
    <property type="entry name" value="Galactose-binding domain-like"/>
    <property type="match status" value="1"/>
</dbReference>
<keyword evidence="1" id="KW-0732">Signal</keyword>
<comment type="caution">
    <text evidence="2">The sequence shown here is derived from an EMBL/GenBank/DDBJ whole genome shotgun (WGS) entry which is preliminary data.</text>
</comment>
<dbReference type="InterPro" id="IPR026444">
    <property type="entry name" value="Secre_tail"/>
</dbReference>
<evidence type="ECO:0000256" key="1">
    <source>
        <dbReference type="SAM" id="SignalP"/>
    </source>
</evidence>
<dbReference type="InterPro" id="IPR014867">
    <property type="entry name" value="Spore_coat_CotH_CotH2/3/7"/>
</dbReference>
<gene>
    <name evidence="2" type="ORF">CRP01_02140</name>
</gene>
<name>A0A2D0NI06_FLAN2</name>
<organism evidence="2 3">
    <name type="scientific">Flavilitoribacter nigricans (strain ATCC 23147 / DSM 23189 / NBRC 102662 / NCIMB 1420 / SS-2)</name>
    <name type="common">Lewinella nigricans</name>
    <dbReference type="NCBI Taxonomy" id="1122177"/>
    <lineage>
        <taxon>Bacteria</taxon>
        <taxon>Pseudomonadati</taxon>
        <taxon>Bacteroidota</taxon>
        <taxon>Saprospiria</taxon>
        <taxon>Saprospirales</taxon>
        <taxon>Lewinellaceae</taxon>
        <taxon>Flavilitoribacter</taxon>
    </lineage>
</organism>
<dbReference type="InterPro" id="IPR008979">
    <property type="entry name" value="Galactose-bd-like_sf"/>
</dbReference>